<evidence type="ECO:0000313" key="1">
    <source>
        <dbReference type="EMBL" id="KKO47355.1"/>
    </source>
</evidence>
<reference evidence="1 2" key="1">
    <citation type="submission" date="2015-03" db="EMBL/GenBank/DDBJ databases">
        <title>Draft genome sequences of two protease-producing strains of Arsukibacterium isolated from two cold and alkaline environments.</title>
        <authorList>
            <person name="Lylloff J.E."/>
            <person name="Skov L.B."/>
            <person name="Jepsen M."/>
            <person name="Hallin P.F."/>
            <person name="Sorensen S.J."/>
            <person name="Stougaard P."/>
            <person name="Glaring M.A."/>
        </authorList>
    </citation>
    <scope>NUCLEOTIDE SEQUENCE [LARGE SCALE GENOMIC DNA]</scope>
    <source>
        <strain evidence="1 2">GCM72</strain>
    </source>
</reference>
<proteinExistence type="predicted"/>
<dbReference type="Proteomes" id="UP000034228">
    <property type="component" value="Unassembled WGS sequence"/>
</dbReference>
<sequence length="75" mass="8422">MDTSNHSMATLFLQLGLANQPQDIADFLAKHKLAGHIALADAPFWNQAQASFIRESLKQDADWSEIIDELNTQLR</sequence>
<gene>
    <name evidence="1" type="ORF">WG68_01610</name>
</gene>
<dbReference type="InterPro" id="IPR038086">
    <property type="entry name" value="DUF2789_sf"/>
</dbReference>
<comment type="caution">
    <text evidence="1">The sequence shown here is derived from an EMBL/GenBank/DDBJ whole genome shotgun (WGS) entry which is preliminary data.</text>
</comment>
<name>A0A0M2VCN2_9GAMM</name>
<keyword evidence="2" id="KW-1185">Reference proteome</keyword>
<dbReference type="InterPro" id="IPR021250">
    <property type="entry name" value="DUF2789"/>
</dbReference>
<accession>A0A0M2VCN2</accession>
<dbReference type="STRING" id="336831.WG68_01610"/>
<dbReference type="OrthoDB" id="5828847at2"/>
<dbReference type="PATRIC" id="fig|336831.14.peg.2528"/>
<dbReference type="EMBL" id="LAHO01000001">
    <property type="protein sequence ID" value="KKO47355.1"/>
    <property type="molecule type" value="Genomic_DNA"/>
</dbReference>
<dbReference type="RefSeq" id="WP_046555883.1">
    <property type="nucleotide sequence ID" value="NZ_LAHO01000001.1"/>
</dbReference>
<dbReference type="AlphaFoldDB" id="A0A0M2VCN2"/>
<organism evidence="1 2">
    <name type="scientific">Arsukibacterium ikkense</name>
    <dbReference type="NCBI Taxonomy" id="336831"/>
    <lineage>
        <taxon>Bacteria</taxon>
        <taxon>Pseudomonadati</taxon>
        <taxon>Pseudomonadota</taxon>
        <taxon>Gammaproteobacteria</taxon>
        <taxon>Chromatiales</taxon>
        <taxon>Chromatiaceae</taxon>
        <taxon>Arsukibacterium</taxon>
    </lineage>
</organism>
<evidence type="ECO:0000313" key="2">
    <source>
        <dbReference type="Proteomes" id="UP000034228"/>
    </source>
</evidence>
<evidence type="ECO:0008006" key="3">
    <source>
        <dbReference type="Google" id="ProtNLM"/>
    </source>
</evidence>
<dbReference type="Gene3D" id="1.10.10.1130">
    <property type="entry name" value="Uncharacterised protein PF10982, DUF2789"/>
    <property type="match status" value="1"/>
</dbReference>
<protein>
    <recommendedName>
        <fullName evidence="3">DUF2789 domain-containing protein</fullName>
    </recommendedName>
</protein>
<dbReference type="Pfam" id="PF10982">
    <property type="entry name" value="DUF2789"/>
    <property type="match status" value="1"/>
</dbReference>